<evidence type="ECO:0000313" key="2">
    <source>
        <dbReference type="Proteomes" id="UP001218188"/>
    </source>
</evidence>
<keyword evidence="2" id="KW-1185">Reference proteome</keyword>
<dbReference type="Proteomes" id="UP001218188">
    <property type="component" value="Unassembled WGS sequence"/>
</dbReference>
<reference evidence="1" key="1">
    <citation type="submission" date="2023-03" db="EMBL/GenBank/DDBJ databases">
        <title>Massive genome expansion in bonnet fungi (Mycena s.s.) driven by repeated elements and novel gene families across ecological guilds.</title>
        <authorList>
            <consortium name="Lawrence Berkeley National Laboratory"/>
            <person name="Harder C.B."/>
            <person name="Miyauchi S."/>
            <person name="Viragh M."/>
            <person name="Kuo A."/>
            <person name="Thoen E."/>
            <person name="Andreopoulos B."/>
            <person name="Lu D."/>
            <person name="Skrede I."/>
            <person name="Drula E."/>
            <person name="Henrissat B."/>
            <person name="Morin E."/>
            <person name="Kohler A."/>
            <person name="Barry K."/>
            <person name="LaButti K."/>
            <person name="Morin E."/>
            <person name="Salamov A."/>
            <person name="Lipzen A."/>
            <person name="Mereny Z."/>
            <person name="Hegedus B."/>
            <person name="Baldrian P."/>
            <person name="Stursova M."/>
            <person name="Weitz H."/>
            <person name="Taylor A."/>
            <person name="Grigoriev I.V."/>
            <person name="Nagy L.G."/>
            <person name="Martin F."/>
            <person name="Kauserud H."/>
        </authorList>
    </citation>
    <scope>NUCLEOTIDE SEQUENCE</scope>
    <source>
        <strain evidence="1">CBHHK200</strain>
    </source>
</reference>
<accession>A0AAD6SR59</accession>
<evidence type="ECO:0000313" key="1">
    <source>
        <dbReference type="EMBL" id="KAJ7031631.1"/>
    </source>
</evidence>
<dbReference type="EMBL" id="JARJCM010000080">
    <property type="protein sequence ID" value="KAJ7031631.1"/>
    <property type="molecule type" value="Genomic_DNA"/>
</dbReference>
<gene>
    <name evidence="1" type="ORF">C8F04DRAFT_695559</name>
</gene>
<protein>
    <submittedName>
        <fullName evidence="1">Uncharacterized protein</fullName>
    </submittedName>
</protein>
<name>A0AAD6SR59_9AGAR</name>
<comment type="caution">
    <text evidence="1">The sequence shown here is derived from an EMBL/GenBank/DDBJ whole genome shotgun (WGS) entry which is preliminary data.</text>
</comment>
<dbReference type="AlphaFoldDB" id="A0AAD6SR59"/>
<proteinExistence type="predicted"/>
<organism evidence="1 2">
    <name type="scientific">Mycena alexandri</name>
    <dbReference type="NCBI Taxonomy" id="1745969"/>
    <lineage>
        <taxon>Eukaryota</taxon>
        <taxon>Fungi</taxon>
        <taxon>Dikarya</taxon>
        <taxon>Basidiomycota</taxon>
        <taxon>Agaricomycotina</taxon>
        <taxon>Agaricomycetes</taxon>
        <taxon>Agaricomycetidae</taxon>
        <taxon>Agaricales</taxon>
        <taxon>Marasmiineae</taxon>
        <taxon>Mycenaceae</taxon>
        <taxon>Mycena</taxon>
    </lineage>
</organism>
<sequence>MSAVLAVQLQVPDPVPSGPTCRVCTKPAVQPCGYCVQCTEATFTCWDCDSKGAEVKSDSHDFHTHDLVRVQEVVEEQVLSVEERLVELEERLGCVEAVGGWKAWRRLSWRRWRNSLSSFS</sequence>